<dbReference type="GO" id="GO:0005634">
    <property type="term" value="C:nucleus"/>
    <property type="evidence" value="ECO:0007669"/>
    <property type="project" value="UniProtKB-SubCell"/>
</dbReference>
<keyword evidence="2" id="KW-0539">Nucleus</keyword>
<sequence>MAPAEREGEESSDDDIEIVPKSVDGYWLEYGDETPVSFTTLPDFKIDGEALSEKVVYVRGTQDNGMRLYVRSIAWKLELTKDAKPVFHLKTEKYWIQLMKPRKSYEDTIRSIIM</sequence>
<dbReference type="EMBL" id="JABFUD020000018">
    <property type="protein sequence ID" value="KAI5066298.1"/>
    <property type="molecule type" value="Genomic_DNA"/>
</dbReference>
<organism evidence="4 5">
    <name type="scientific">Adiantum capillus-veneris</name>
    <name type="common">Maidenhair fern</name>
    <dbReference type="NCBI Taxonomy" id="13818"/>
    <lineage>
        <taxon>Eukaryota</taxon>
        <taxon>Viridiplantae</taxon>
        <taxon>Streptophyta</taxon>
        <taxon>Embryophyta</taxon>
        <taxon>Tracheophyta</taxon>
        <taxon>Polypodiopsida</taxon>
        <taxon>Polypodiidae</taxon>
        <taxon>Polypodiales</taxon>
        <taxon>Pteridineae</taxon>
        <taxon>Pteridaceae</taxon>
        <taxon>Vittarioideae</taxon>
        <taxon>Adiantum</taxon>
    </lineage>
</organism>
<protein>
    <recommendedName>
        <fullName evidence="3">RFTS domain-containing protein</fullName>
    </recommendedName>
</protein>
<proteinExistence type="predicted"/>
<feature type="domain" description="RFTS" evidence="3">
    <location>
        <begin position="59"/>
        <end position="111"/>
    </location>
</feature>
<dbReference type="OrthoDB" id="21264at2759"/>
<dbReference type="AlphaFoldDB" id="A0A9D4UE35"/>
<evidence type="ECO:0000313" key="5">
    <source>
        <dbReference type="Proteomes" id="UP000886520"/>
    </source>
</evidence>
<comment type="subcellular location">
    <subcellularLocation>
        <location evidence="1">Nucleus</location>
    </subcellularLocation>
</comment>
<evidence type="ECO:0000313" key="4">
    <source>
        <dbReference type="EMBL" id="KAI5066298.1"/>
    </source>
</evidence>
<comment type="caution">
    <text evidence="4">The sequence shown here is derived from an EMBL/GenBank/DDBJ whole genome shotgun (WGS) entry which is preliminary data.</text>
</comment>
<reference evidence="4" key="1">
    <citation type="submission" date="2021-01" db="EMBL/GenBank/DDBJ databases">
        <title>Adiantum capillus-veneris genome.</title>
        <authorList>
            <person name="Fang Y."/>
            <person name="Liao Q."/>
        </authorList>
    </citation>
    <scope>NUCLEOTIDE SEQUENCE</scope>
    <source>
        <strain evidence="4">H3</strain>
        <tissue evidence="4">Leaf</tissue>
    </source>
</reference>
<name>A0A9D4UE35_ADICA</name>
<dbReference type="PANTHER" id="PTHR46235">
    <property type="entry name" value="PHD FINGER-CONTAINING PROTEIN DDB_G0268158"/>
    <property type="match status" value="1"/>
</dbReference>
<dbReference type="Proteomes" id="UP000886520">
    <property type="component" value="Chromosome 18"/>
</dbReference>
<dbReference type="PANTHER" id="PTHR46235:SF3">
    <property type="entry name" value="PHD FINGER-CONTAINING PROTEIN DDB_G0268158"/>
    <property type="match status" value="1"/>
</dbReference>
<evidence type="ECO:0000256" key="2">
    <source>
        <dbReference type="ARBA" id="ARBA00023242"/>
    </source>
</evidence>
<dbReference type="InterPro" id="IPR022702">
    <property type="entry name" value="Cytosine_MeTrfase1_RFD"/>
</dbReference>
<dbReference type="Pfam" id="PF12047">
    <property type="entry name" value="DNMT1-RFD"/>
    <property type="match status" value="1"/>
</dbReference>
<evidence type="ECO:0000256" key="1">
    <source>
        <dbReference type="ARBA" id="ARBA00004123"/>
    </source>
</evidence>
<keyword evidence="5" id="KW-1185">Reference proteome</keyword>
<evidence type="ECO:0000259" key="3">
    <source>
        <dbReference type="Pfam" id="PF12047"/>
    </source>
</evidence>
<gene>
    <name evidence="4" type="ORF">GOP47_0018922</name>
</gene>
<accession>A0A9D4UE35</accession>